<dbReference type="PROSITE" id="PS50994">
    <property type="entry name" value="INTEGRASE"/>
    <property type="match status" value="1"/>
</dbReference>
<keyword evidence="3" id="KW-0064">Aspartyl protease</keyword>
<dbReference type="Gene3D" id="3.30.420.10">
    <property type="entry name" value="Ribonuclease H-like superfamily/Ribonuclease H"/>
    <property type="match status" value="1"/>
</dbReference>
<dbReference type="EMBL" id="CM018031">
    <property type="protein sequence ID" value="KAA8549924.1"/>
    <property type="molecule type" value="Genomic_DNA"/>
</dbReference>
<dbReference type="InterPro" id="IPR050951">
    <property type="entry name" value="Retrovirus_Pol_polyprotein"/>
</dbReference>
<dbReference type="GO" id="GO:0004190">
    <property type="term" value="F:aspartic-type endopeptidase activity"/>
    <property type="evidence" value="ECO:0007669"/>
    <property type="project" value="UniProtKB-KW"/>
</dbReference>
<dbReference type="InterPro" id="IPR001584">
    <property type="entry name" value="Integrase_cat-core"/>
</dbReference>
<feature type="domain" description="Integrase catalytic" evidence="12">
    <location>
        <begin position="103"/>
        <end position="215"/>
    </location>
</feature>
<evidence type="ECO:0000256" key="10">
    <source>
        <dbReference type="ARBA" id="ARBA00023172"/>
    </source>
</evidence>
<dbReference type="InterPro" id="IPR012337">
    <property type="entry name" value="RNaseH-like_sf"/>
</dbReference>
<keyword evidence="8" id="KW-0548">Nucleotidyltransferase</keyword>
<keyword evidence="8" id="KW-0239">DNA-directed DNA polymerase</keyword>
<dbReference type="PANTHER" id="PTHR37984">
    <property type="entry name" value="PROTEIN CBG26694"/>
    <property type="match status" value="1"/>
</dbReference>
<dbReference type="GO" id="GO:0003677">
    <property type="term" value="F:DNA binding"/>
    <property type="evidence" value="ECO:0007669"/>
    <property type="project" value="UniProtKB-KW"/>
</dbReference>
<dbReference type="InterPro" id="IPR041588">
    <property type="entry name" value="Integrase_H2C2"/>
</dbReference>
<evidence type="ECO:0000256" key="2">
    <source>
        <dbReference type="ARBA" id="ARBA00022723"/>
    </source>
</evidence>
<dbReference type="AlphaFoldDB" id="A0A5J5C511"/>
<evidence type="ECO:0000259" key="12">
    <source>
        <dbReference type="PROSITE" id="PS50994"/>
    </source>
</evidence>
<dbReference type="GO" id="GO:0003964">
    <property type="term" value="F:RNA-directed DNA polymerase activity"/>
    <property type="evidence" value="ECO:0007669"/>
    <property type="project" value="UniProtKB-KW"/>
</dbReference>
<keyword evidence="10" id="KW-0233">DNA recombination</keyword>
<feature type="domain" description="Chromo" evidence="11">
    <location>
        <begin position="359"/>
        <end position="393"/>
    </location>
</feature>
<dbReference type="GO" id="GO:0003887">
    <property type="term" value="F:DNA-directed DNA polymerase activity"/>
    <property type="evidence" value="ECO:0007669"/>
    <property type="project" value="UniProtKB-KW"/>
</dbReference>
<keyword evidence="2" id="KW-0479">Metal-binding</keyword>
<dbReference type="Pfam" id="PF24626">
    <property type="entry name" value="SH3_Tf2-1"/>
    <property type="match status" value="1"/>
</dbReference>
<dbReference type="Pfam" id="PF17921">
    <property type="entry name" value="Integrase_H2C2"/>
    <property type="match status" value="1"/>
</dbReference>
<gene>
    <name evidence="13" type="ORF">F0562_001608</name>
</gene>
<dbReference type="PROSITE" id="PS50013">
    <property type="entry name" value="CHROMO_2"/>
    <property type="match status" value="1"/>
</dbReference>
<dbReference type="Proteomes" id="UP000325577">
    <property type="component" value="Linkage Group LG0"/>
</dbReference>
<organism evidence="13 14">
    <name type="scientific">Nyssa sinensis</name>
    <dbReference type="NCBI Taxonomy" id="561372"/>
    <lineage>
        <taxon>Eukaryota</taxon>
        <taxon>Viridiplantae</taxon>
        <taxon>Streptophyta</taxon>
        <taxon>Embryophyta</taxon>
        <taxon>Tracheophyta</taxon>
        <taxon>Spermatophyta</taxon>
        <taxon>Magnoliopsida</taxon>
        <taxon>eudicotyledons</taxon>
        <taxon>Gunneridae</taxon>
        <taxon>Pentapetalae</taxon>
        <taxon>asterids</taxon>
        <taxon>Cornales</taxon>
        <taxon>Nyssaceae</taxon>
        <taxon>Nyssa</taxon>
    </lineage>
</organism>
<evidence type="ECO:0000256" key="9">
    <source>
        <dbReference type="ARBA" id="ARBA00023125"/>
    </source>
</evidence>
<proteinExistence type="predicted"/>
<keyword evidence="8" id="KW-0808">Transferase</keyword>
<evidence type="ECO:0008006" key="15">
    <source>
        <dbReference type="Google" id="ProtNLM"/>
    </source>
</evidence>
<name>A0A5J5C511_9ASTE</name>
<dbReference type="GO" id="GO:0046872">
    <property type="term" value="F:metal ion binding"/>
    <property type="evidence" value="ECO:0007669"/>
    <property type="project" value="UniProtKB-KW"/>
</dbReference>
<keyword evidence="9" id="KW-0238">DNA-binding</keyword>
<dbReference type="SUPFAM" id="SSF53098">
    <property type="entry name" value="Ribonuclease H-like"/>
    <property type="match status" value="1"/>
</dbReference>
<evidence type="ECO:0000256" key="4">
    <source>
        <dbReference type="ARBA" id="ARBA00022801"/>
    </source>
</evidence>
<evidence type="ECO:0000256" key="5">
    <source>
        <dbReference type="ARBA" id="ARBA00022842"/>
    </source>
</evidence>
<evidence type="ECO:0000313" key="13">
    <source>
        <dbReference type="EMBL" id="KAA8549924.1"/>
    </source>
</evidence>
<evidence type="ECO:0000256" key="6">
    <source>
        <dbReference type="ARBA" id="ARBA00022908"/>
    </source>
</evidence>
<dbReference type="InterPro" id="IPR016197">
    <property type="entry name" value="Chromo-like_dom_sf"/>
</dbReference>
<evidence type="ECO:0000256" key="7">
    <source>
        <dbReference type="ARBA" id="ARBA00022918"/>
    </source>
</evidence>
<dbReference type="GO" id="GO:0015074">
    <property type="term" value="P:DNA integration"/>
    <property type="evidence" value="ECO:0007669"/>
    <property type="project" value="UniProtKB-KW"/>
</dbReference>
<keyword evidence="6" id="KW-0229">DNA integration</keyword>
<evidence type="ECO:0000313" key="14">
    <source>
        <dbReference type="Proteomes" id="UP000325577"/>
    </source>
</evidence>
<evidence type="ECO:0000259" key="11">
    <source>
        <dbReference type="PROSITE" id="PS50013"/>
    </source>
</evidence>
<dbReference type="InterPro" id="IPR000953">
    <property type="entry name" value="Chromo/chromo_shadow_dom"/>
</dbReference>
<dbReference type="PANTHER" id="PTHR37984:SF15">
    <property type="entry name" value="INTEGRASE CATALYTIC DOMAIN-CONTAINING PROTEIN"/>
    <property type="match status" value="1"/>
</dbReference>
<dbReference type="InterPro" id="IPR036397">
    <property type="entry name" value="RNaseH_sf"/>
</dbReference>
<evidence type="ECO:0000256" key="1">
    <source>
        <dbReference type="ARBA" id="ARBA00022670"/>
    </source>
</evidence>
<dbReference type="SUPFAM" id="SSF54160">
    <property type="entry name" value="Chromo domain-like"/>
    <property type="match status" value="1"/>
</dbReference>
<keyword evidence="1" id="KW-0645">Protease</keyword>
<accession>A0A5J5C511</accession>
<dbReference type="InterPro" id="IPR056924">
    <property type="entry name" value="SH3_Tf2-1"/>
</dbReference>
<dbReference type="GO" id="GO:0006508">
    <property type="term" value="P:proteolysis"/>
    <property type="evidence" value="ECO:0007669"/>
    <property type="project" value="UniProtKB-KW"/>
</dbReference>
<protein>
    <recommendedName>
        <fullName evidence="15">Integrase catalytic domain-containing protein</fullName>
    </recommendedName>
</protein>
<keyword evidence="14" id="KW-1185">Reference proteome</keyword>
<sequence length="393" mass="45912">MTNYGEAKAISMVTVNWWEGLHQVYHQDPQLQQLLNHYHRGDLDPFKYQLRGRFLFYKGRLHLGTLKVHQEQVMQQFHSSPMGGHTGSQKTHSRLKREFFWHAATVAKAFMDNIFKLHGIPQSIVSDRDAIFTSNFWKEIFHLSGTKLLMSSAYHPQTDGQTEVMNKWLEGYLRCFTSDRPKDWASWLALAEWTYNTSEHSSTGFTPFEMVYGQEPPRLLPYEPGTTAVQAVEDEMRSRDFILTLARENLQEAQTRMKLYVDKKRTEGEYNVGDWVYLRLRPYRQMTVAMRKSLKLSPRYFGPFQIIQKIEKVAYKLDLPKESKIYPVFHISCLKKKIGTQVNPNPRLPTVMENGTMAPEPEKILERRLKKKGNRAGIDFLIQWKGANKEDAT</sequence>
<dbReference type="OrthoDB" id="5554229at2759"/>
<evidence type="ECO:0000256" key="3">
    <source>
        <dbReference type="ARBA" id="ARBA00022750"/>
    </source>
</evidence>
<evidence type="ECO:0000256" key="8">
    <source>
        <dbReference type="ARBA" id="ARBA00022932"/>
    </source>
</evidence>
<dbReference type="GO" id="GO:0006310">
    <property type="term" value="P:DNA recombination"/>
    <property type="evidence" value="ECO:0007669"/>
    <property type="project" value="UniProtKB-KW"/>
</dbReference>
<keyword evidence="5" id="KW-0460">Magnesium</keyword>
<keyword evidence="4" id="KW-0378">Hydrolase</keyword>
<keyword evidence="7" id="KW-0695">RNA-directed DNA polymerase</keyword>
<reference evidence="13 14" key="1">
    <citation type="submission" date="2019-09" db="EMBL/GenBank/DDBJ databases">
        <title>A chromosome-level genome assembly of the Chinese tupelo Nyssa sinensis.</title>
        <authorList>
            <person name="Yang X."/>
            <person name="Kang M."/>
            <person name="Yang Y."/>
            <person name="Xiong H."/>
            <person name="Wang M."/>
            <person name="Zhang Z."/>
            <person name="Wang Z."/>
            <person name="Wu H."/>
            <person name="Ma T."/>
            <person name="Liu J."/>
            <person name="Xi Z."/>
        </authorList>
    </citation>
    <scope>NUCLEOTIDE SEQUENCE [LARGE SCALE GENOMIC DNA]</scope>
    <source>
        <strain evidence="13">J267</strain>
        <tissue evidence="13">Leaf</tissue>
    </source>
</reference>